<comment type="similarity">
    <text evidence="1 2">Belongs to the Rab GDI family.</text>
</comment>
<gene>
    <name evidence="3" type="ORF">AWRI4233_LOCUS4408</name>
</gene>
<name>A0A9N8JZ21_9PEZI</name>
<accession>A0A9N8JZ21</accession>
<dbReference type="GO" id="GO:0016192">
    <property type="term" value="P:vesicle-mediated transport"/>
    <property type="evidence" value="ECO:0007669"/>
    <property type="project" value="TreeGrafter"/>
</dbReference>
<sequence>MVSWAHNVAPKGYYIAIVSTIAEGDSNHHLELQAGFDRLGKIEEKFMGPPIPIYEPLESGENDNIFISRSYDATSHFETTTGKTKSENLRHMYTDTTATDDIRDIYRRAEGHELVVEGLREGQNLVAEE</sequence>
<dbReference type="GO" id="GO:0015031">
    <property type="term" value="P:protein transport"/>
    <property type="evidence" value="ECO:0007669"/>
    <property type="project" value="InterPro"/>
</dbReference>
<dbReference type="GO" id="GO:0005737">
    <property type="term" value="C:cytoplasm"/>
    <property type="evidence" value="ECO:0007669"/>
    <property type="project" value="TreeGrafter"/>
</dbReference>
<reference evidence="3" key="1">
    <citation type="submission" date="2020-06" db="EMBL/GenBank/DDBJ databases">
        <authorList>
            <person name="Onetto C."/>
        </authorList>
    </citation>
    <scope>NUCLEOTIDE SEQUENCE</scope>
</reference>
<dbReference type="InterPro" id="IPR036188">
    <property type="entry name" value="FAD/NAD-bd_sf"/>
</dbReference>
<dbReference type="Gene3D" id="3.30.519.10">
    <property type="entry name" value="Guanine Nucleotide Dissociation Inhibitor, domain 2"/>
    <property type="match status" value="1"/>
</dbReference>
<dbReference type="PANTHER" id="PTHR11787">
    <property type="entry name" value="RAB GDP-DISSOCIATION INHIBITOR"/>
    <property type="match status" value="1"/>
</dbReference>
<dbReference type="PRINTS" id="PR00892">
    <property type="entry name" value="RABGDI"/>
</dbReference>
<dbReference type="PANTHER" id="PTHR11787:SF8">
    <property type="entry name" value="RAB GDP DISSOCIATION INHIBITOR"/>
    <property type="match status" value="1"/>
</dbReference>
<evidence type="ECO:0000256" key="2">
    <source>
        <dbReference type="RuleBase" id="RU363124"/>
    </source>
</evidence>
<dbReference type="Gene3D" id="3.50.50.60">
    <property type="entry name" value="FAD/NAD(P)-binding domain"/>
    <property type="match status" value="1"/>
</dbReference>
<dbReference type="AlphaFoldDB" id="A0A9N8JZ21"/>
<dbReference type="InterPro" id="IPR000806">
    <property type="entry name" value="RabGDI"/>
</dbReference>
<evidence type="ECO:0000313" key="3">
    <source>
        <dbReference type="EMBL" id="CAD0093843.1"/>
    </source>
</evidence>
<comment type="caution">
    <text evidence="3">The sequence shown here is derived from an EMBL/GenBank/DDBJ whole genome shotgun (WGS) entry which is preliminary data.</text>
</comment>
<protein>
    <recommendedName>
        <fullName evidence="2">Rab GDP dissociation inhibitor</fullName>
    </recommendedName>
</protein>
<dbReference type="GO" id="GO:0007264">
    <property type="term" value="P:small GTPase-mediated signal transduction"/>
    <property type="evidence" value="ECO:0007669"/>
    <property type="project" value="InterPro"/>
</dbReference>
<dbReference type="EMBL" id="CAIJEO010000005">
    <property type="protein sequence ID" value="CAD0093843.1"/>
    <property type="molecule type" value="Genomic_DNA"/>
</dbReference>
<keyword evidence="4" id="KW-1185">Reference proteome</keyword>
<organism evidence="3 4">
    <name type="scientific">Aureobasidium mustum</name>
    <dbReference type="NCBI Taxonomy" id="2773714"/>
    <lineage>
        <taxon>Eukaryota</taxon>
        <taxon>Fungi</taxon>
        <taxon>Dikarya</taxon>
        <taxon>Ascomycota</taxon>
        <taxon>Pezizomycotina</taxon>
        <taxon>Dothideomycetes</taxon>
        <taxon>Dothideomycetidae</taxon>
        <taxon>Dothideales</taxon>
        <taxon>Saccotheciaceae</taxon>
        <taxon>Aureobasidium</taxon>
    </lineage>
</organism>
<dbReference type="SUPFAM" id="SSF54373">
    <property type="entry name" value="FAD-linked reductases, C-terminal domain"/>
    <property type="match status" value="1"/>
</dbReference>
<dbReference type="Proteomes" id="UP000714618">
    <property type="component" value="Unassembled WGS sequence"/>
</dbReference>
<evidence type="ECO:0000256" key="1">
    <source>
        <dbReference type="ARBA" id="ARBA00005593"/>
    </source>
</evidence>
<evidence type="ECO:0000313" key="4">
    <source>
        <dbReference type="Proteomes" id="UP000714618"/>
    </source>
</evidence>
<dbReference type="GO" id="GO:0005093">
    <property type="term" value="F:Rab GDP-dissociation inhibitor activity"/>
    <property type="evidence" value="ECO:0007669"/>
    <property type="project" value="InterPro"/>
</dbReference>
<proteinExistence type="inferred from homology"/>
<dbReference type="SUPFAM" id="SSF51905">
    <property type="entry name" value="FAD/NAD(P)-binding domain"/>
    <property type="match status" value="1"/>
</dbReference>
<dbReference type="Pfam" id="PF00996">
    <property type="entry name" value="GDI"/>
    <property type="match status" value="1"/>
</dbReference>
<dbReference type="OrthoDB" id="9446342at2759"/>
<dbReference type="InterPro" id="IPR018203">
    <property type="entry name" value="GDP_dissociation_inhibitor"/>
</dbReference>